<evidence type="ECO:0000313" key="3">
    <source>
        <dbReference type="Proteomes" id="UP001596495"/>
    </source>
</evidence>
<dbReference type="InterPro" id="IPR002586">
    <property type="entry name" value="CobQ/CobB/MinD/ParA_Nub-bd_dom"/>
</dbReference>
<dbReference type="Gene3D" id="3.40.50.300">
    <property type="entry name" value="P-loop containing nucleotide triphosphate hydrolases"/>
    <property type="match status" value="1"/>
</dbReference>
<dbReference type="PANTHER" id="PTHR13696">
    <property type="entry name" value="P-LOOP CONTAINING NUCLEOSIDE TRIPHOSPHATE HYDROLASE"/>
    <property type="match status" value="1"/>
</dbReference>
<dbReference type="PANTHER" id="PTHR13696:SF96">
    <property type="entry name" value="COBQ_COBB_MIND_PARA NUCLEOTIDE BINDING DOMAIN-CONTAINING PROTEIN"/>
    <property type="match status" value="1"/>
</dbReference>
<protein>
    <recommendedName>
        <fullName evidence="1">CobQ/CobB/MinD/ParA nucleotide binding domain-containing protein</fullName>
    </recommendedName>
</protein>
<accession>A0ABW2RDT8</accession>
<dbReference type="Pfam" id="PF01656">
    <property type="entry name" value="CbiA"/>
    <property type="match status" value="1"/>
</dbReference>
<dbReference type="PIRSF" id="PIRSF009320">
    <property type="entry name" value="Nuc_binding_HP_1000"/>
    <property type="match status" value="1"/>
</dbReference>
<dbReference type="EMBL" id="JBHTBX010000015">
    <property type="protein sequence ID" value="MFC7436269.1"/>
    <property type="molecule type" value="Genomic_DNA"/>
</dbReference>
<dbReference type="CDD" id="cd02042">
    <property type="entry name" value="ParAB_family"/>
    <property type="match status" value="1"/>
</dbReference>
<dbReference type="RefSeq" id="WP_382259801.1">
    <property type="nucleotide sequence ID" value="NZ_JBHTBX010000015.1"/>
</dbReference>
<dbReference type="InterPro" id="IPR050678">
    <property type="entry name" value="DNA_Partitioning_ATPase"/>
</dbReference>
<comment type="caution">
    <text evidence="2">The sequence shown here is derived from an EMBL/GenBank/DDBJ whole genome shotgun (WGS) entry which is preliminary data.</text>
</comment>
<evidence type="ECO:0000259" key="1">
    <source>
        <dbReference type="Pfam" id="PF01656"/>
    </source>
</evidence>
<organism evidence="2 3">
    <name type="scientific">Hydrogenophaga bisanensis</name>
    <dbReference type="NCBI Taxonomy" id="439611"/>
    <lineage>
        <taxon>Bacteria</taxon>
        <taxon>Pseudomonadati</taxon>
        <taxon>Pseudomonadota</taxon>
        <taxon>Betaproteobacteria</taxon>
        <taxon>Burkholderiales</taxon>
        <taxon>Comamonadaceae</taxon>
        <taxon>Hydrogenophaga</taxon>
    </lineage>
</organism>
<sequence length="252" mass="27480">MKNIIESNKTSLFNYRLLVIDMIITIGAEKGGVGKSTLAFNLAAFFANQAVPDPVTKKKRPAKVILVDTDTTHTSAQWQAMRSHMQLQETFTVVEATVQPAPTIIQLSTQYDAVIVDVGARDYDRLAELARISDLWISPTKVGQGDLASTLRMAQAFATINDKHKSGRIPLCILVNAVPNVWNSSEGQDAIDALTQAVPTGVVLKTTLKDRRVWRDAHKAGKSIFEMPASARDKAEAEFVEAIQEALGAYAG</sequence>
<evidence type="ECO:0000313" key="2">
    <source>
        <dbReference type="EMBL" id="MFC7436269.1"/>
    </source>
</evidence>
<name>A0ABW2RDT8_9BURK</name>
<reference evidence="3" key="1">
    <citation type="journal article" date="2019" name="Int. J. Syst. Evol. Microbiol.">
        <title>The Global Catalogue of Microorganisms (GCM) 10K type strain sequencing project: providing services to taxonomists for standard genome sequencing and annotation.</title>
        <authorList>
            <consortium name="The Broad Institute Genomics Platform"/>
            <consortium name="The Broad Institute Genome Sequencing Center for Infectious Disease"/>
            <person name="Wu L."/>
            <person name="Ma J."/>
        </authorList>
    </citation>
    <scope>NUCLEOTIDE SEQUENCE [LARGE SCALE GENOMIC DNA]</scope>
    <source>
        <strain evidence="3">CCUG 54518</strain>
    </source>
</reference>
<proteinExistence type="predicted"/>
<gene>
    <name evidence="2" type="ORF">ACFQNJ_17305</name>
</gene>
<dbReference type="Proteomes" id="UP001596495">
    <property type="component" value="Unassembled WGS sequence"/>
</dbReference>
<feature type="domain" description="CobQ/CobB/MinD/ParA nucleotide binding" evidence="1">
    <location>
        <begin position="24"/>
        <end position="195"/>
    </location>
</feature>
<dbReference type="SUPFAM" id="SSF52540">
    <property type="entry name" value="P-loop containing nucleoside triphosphate hydrolases"/>
    <property type="match status" value="1"/>
</dbReference>
<dbReference type="InterPro" id="IPR027417">
    <property type="entry name" value="P-loop_NTPase"/>
</dbReference>
<keyword evidence="3" id="KW-1185">Reference proteome</keyword>